<feature type="compositionally biased region" description="Acidic residues" evidence="1">
    <location>
        <begin position="14"/>
        <end position="38"/>
    </location>
</feature>
<dbReference type="Proteomes" id="UP000233551">
    <property type="component" value="Unassembled WGS sequence"/>
</dbReference>
<protein>
    <submittedName>
        <fullName evidence="2">Uncharacterized protein</fullName>
    </submittedName>
</protein>
<name>A0A2I0HH16_PUNGR</name>
<sequence>AEENKADNAKKEGEEEDEGDDAVLENEGEYSDNGDYDQ</sequence>
<dbReference type="EMBL" id="PGOL01014677">
    <property type="protein sequence ID" value="PKI31007.1"/>
    <property type="molecule type" value="Genomic_DNA"/>
</dbReference>
<organism evidence="2 3">
    <name type="scientific">Punica granatum</name>
    <name type="common">Pomegranate</name>
    <dbReference type="NCBI Taxonomy" id="22663"/>
    <lineage>
        <taxon>Eukaryota</taxon>
        <taxon>Viridiplantae</taxon>
        <taxon>Streptophyta</taxon>
        <taxon>Embryophyta</taxon>
        <taxon>Tracheophyta</taxon>
        <taxon>Spermatophyta</taxon>
        <taxon>Magnoliopsida</taxon>
        <taxon>eudicotyledons</taxon>
        <taxon>Gunneridae</taxon>
        <taxon>Pentapetalae</taxon>
        <taxon>rosids</taxon>
        <taxon>malvids</taxon>
        <taxon>Myrtales</taxon>
        <taxon>Lythraceae</taxon>
        <taxon>Punica</taxon>
    </lineage>
</organism>
<comment type="caution">
    <text evidence="2">The sequence shown here is derived from an EMBL/GenBank/DDBJ whole genome shotgun (WGS) entry which is preliminary data.</text>
</comment>
<evidence type="ECO:0000256" key="1">
    <source>
        <dbReference type="SAM" id="MobiDB-lite"/>
    </source>
</evidence>
<feature type="non-terminal residue" evidence="2">
    <location>
        <position position="38"/>
    </location>
</feature>
<reference evidence="2 3" key="1">
    <citation type="submission" date="2017-11" db="EMBL/GenBank/DDBJ databases">
        <title>De-novo sequencing of pomegranate (Punica granatum L.) genome.</title>
        <authorList>
            <person name="Akparov Z."/>
            <person name="Amiraslanov A."/>
            <person name="Hajiyeva S."/>
            <person name="Abbasov M."/>
            <person name="Kaur K."/>
            <person name="Hamwieh A."/>
            <person name="Solovyev V."/>
            <person name="Salamov A."/>
            <person name="Braich B."/>
            <person name="Kosarev P."/>
            <person name="Mahmoud A."/>
            <person name="Hajiyev E."/>
            <person name="Babayeva S."/>
            <person name="Izzatullayeva V."/>
            <person name="Mammadov A."/>
            <person name="Mammadov A."/>
            <person name="Sharifova S."/>
            <person name="Ojaghi J."/>
            <person name="Eynullazada K."/>
            <person name="Bayramov B."/>
            <person name="Abdulazimova A."/>
            <person name="Shahmuradov I."/>
        </authorList>
    </citation>
    <scope>NUCLEOTIDE SEQUENCE [LARGE SCALE GENOMIC DNA]</scope>
    <source>
        <strain evidence="3">cv. AG2017</strain>
        <tissue evidence="2">Leaf</tissue>
    </source>
</reference>
<evidence type="ECO:0000313" key="3">
    <source>
        <dbReference type="Proteomes" id="UP000233551"/>
    </source>
</evidence>
<gene>
    <name evidence="2" type="ORF">CRG98_048602</name>
</gene>
<evidence type="ECO:0000313" key="2">
    <source>
        <dbReference type="EMBL" id="PKI31007.1"/>
    </source>
</evidence>
<feature type="region of interest" description="Disordered" evidence="1">
    <location>
        <begin position="1"/>
        <end position="38"/>
    </location>
</feature>
<accession>A0A2I0HH16</accession>
<feature type="compositionally biased region" description="Basic and acidic residues" evidence="1">
    <location>
        <begin position="1"/>
        <end position="13"/>
    </location>
</feature>
<keyword evidence="3" id="KW-1185">Reference proteome</keyword>
<dbReference type="AlphaFoldDB" id="A0A2I0HH16"/>
<feature type="non-terminal residue" evidence="2">
    <location>
        <position position="1"/>
    </location>
</feature>
<proteinExistence type="predicted"/>